<feature type="domain" description="Reverse transcriptase zinc-binding" evidence="4">
    <location>
        <begin position="235"/>
        <end position="329"/>
    </location>
</feature>
<keyword evidence="1" id="KW-0677">Repeat</keyword>
<dbReference type="EMBL" id="MVGT01001739">
    <property type="protein sequence ID" value="OVA10988.1"/>
    <property type="molecule type" value="Genomic_DNA"/>
</dbReference>
<feature type="repeat" description="PPR" evidence="3">
    <location>
        <begin position="953"/>
        <end position="987"/>
    </location>
</feature>
<keyword evidence="6" id="KW-1185">Reference proteome</keyword>
<dbReference type="PROSITE" id="PS51375">
    <property type="entry name" value="PPR"/>
    <property type="match status" value="7"/>
</dbReference>
<evidence type="ECO:0000313" key="6">
    <source>
        <dbReference type="Proteomes" id="UP000195402"/>
    </source>
</evidence>
<dbReference type="Gene3D" id="1.25.40.10">
    <property type="entry name" value="Tetratricopeptide repeat domain"/>
    <property type="match status" value="5"/>
</dbReference>
<name>A0A200QKE9_MACCD</name>
<feature type="repeat" description="PPR" evidence="3">
    <location>
        <begin position="1054"/>
        <end position="1088"/>
    </location>
</feature>
<dbReference type="Proteomes" id="UP000195402">
    <property type="component" value="Unassembled WGS sequence"/>
</dbReference>
<dbReference type="Pfam" id="PF20431">
    <property type="entry name" value="E_motif"/>
    <property type="match status" value="1"/>
</dbReference>
<dbReference type="GO" id="GO:0003723">
    <property type="term" value="F:RNA binding"/>
    <property type="evidence" value="ECO:0007669"/>
    <property type="project" value="InterPro"/>
</dbReference>
<dbReference type="InterPro" id="IPR011990">
    <property type="entry name" value="TPR-like_helical_dom_sf"/>
</dbReference>
<feature type="repeat" description="PPR" evidence="3">
    <location>
        <begin position="550"/>
        <end position="584"/>
    </location>
</feature>
<dbReference type="AlphaFoldDB" id="A0A200QKE9"/>
<proteinExistence type="inferred from homology"/>
<evidence type="ECO:0000313" key="5">
    <source>
        <dbReference type="EMBL" id="OVA10988.1"/>
    </source>
</evidence>
<dbReference type="InterPro" id="IPR046960">
    <property type="entry name" value="PPR_At4g14850-like_plant"/>
</dbReference>
<comment type="similarity">
    <text evidence="2">Belongs to the PPR family. PCMP-E subfamily.</text>
</comment>
<dbReference type="NCBIfam" id="TIGR00756">
    <property type="entry name" value="PPR"/>
    <property type="match status" value="6"/>
</dbReference>
<dbReference type="InterPro" id="IPR002885">
    <property type="entry name" value="PPR_rpt"/>
</dbReference>
<evidence type="ECO:0000256" key="3">
    <source>
        <dbReference type="PROSITE-ProRule" id="PRU00708"/>
    </source>
</evidence>
<dbReference type="InterPro" id="IPR046848">
    <property type="entry name" value="E_motif"/>
</dbReference>
<gene>
    <name evidence="5" type="ORF">BVC80_357g5</name>
</gene>
<dbReference type="Pfam" id="PF13041">
    <property type="entry name" value="PPR_2"/>
    <property type="match status" value="2"/>
</dbReference>
<dbReference type="InParanoid" id="A0A200QKE9"/>
<feature type="repeat" description="PPR" evidence="3">
    <location>
        <begin position="650"/>
        <end position="685"/>
    </location>
</feature>
<sequence length="1254" mass="141036">MDSSHRYLGSYLLQPRHLCKSYDSVIQKFGSKLAGWKRNTLTHAGHARLLKSTLASMSIFNMSTDLFPTQVLEKITRYQRNFWWGHEFSEPKLHYIGWDTISKPKELGGLNLCDMTLVNQALLGKLTWRFLTEPNAIWVRLLKARYLKSDDFWLHSKPASCSSVWKSIVLMRSHIKDGYCWLIGDGKRPNTKIWDRNLLLELFDPVAVAAILNIRVPSSDEHFRIIWTKSTNGVFSTKSLYRSLKGDLPSTSSDMSAASNFPWTKFWNCKNISPRVLYFLWRVLNNAIVIRQNTCKFIPNTNVDCPLCHNAPETVDHLFVHCSFSQALWFASPLSIILNHTTCYVLELVLSWLSSSSDFTTFNMGACVMWSLWKALVDPPTVASPPVTTTTLWHRPPISSVKINVDAAFTLPNAAAAAVARDSNGDYLCCSTLYFPTSTPLEVIRNRWSMRFFLSQQFSLSTVITTTNTTTTSWVHHHHLLSDAHSFIIHLCPSLQSLEQIKQTHALATLHGALHRSSSICAALMLSYATFGKSSLSLLLFQQFSLKPSTAFLWNNLIRSYSISAVHYKALETYNQMVRVGIRPDYHTFPYVLKVCSGISGFEKGREIHGSIFKLGFHEDVFVGNTLLNLYAMMNLHDASRLFDEMPERDIVTWNSVIMAFSINGFLTYALRLFLKLNSSTGLKPNSVSIVSVLPVCMELKDEEMAKEIHGYVVKSGWNSQVNICNSLVDVYGKCGKLESSKMVFDEMVGRNIVSWNAIITGFAHNGLVGNALDMFKLMVDEGEKPDSITLSTLLPVLVELKLVQMGQEIHGYSIRMCMESDVYVANSLIDMYAKSGRPREASNVFYKMDTRNVVSWNTMVANFAQNKLEFEAVKLVHKMQFHGESPNSITITNLLPACARMGYLCQGKEIHAMSIHKGSVFDLFVSNALIDMYAKCGCLTLAKNIFDISLRDEVSYNTLIMGYSQSHHSSVSLHLLSEMGRIGLKYDTVSFIGVLTACTNLTEINKGKEIHGFLVRNLFDSHLFIANSLLDLYTKCGRTDVARRVFDRIPNKDVASWNTMISGYGMEGEIDIAIDLFDAMRDGAVEYDSVSYIAVLSACRHGGLVERGRKYFKDMISQDITPTTIHYACMVDLLGRAGLLAEAENLIKELPMEPDSNIWGALLGACRVHGNLKLGTWAAEKLFELKPEDPGYYVLSSNMYADAGYREEVDRIKKLMKSRGLKKNPGCSWIEVGGRMHAFAMGGRLDDEPGIGS</sequence>
<evidence type="ECO:0000256" key="2">
    <source>
        <dbReference type="ARBA" id="ARBA00061659"/>
    </source>
</evidence>
<dbReference type="OrthoDB" id="1880841at2759"/>
<dbReference type="PANTHER" id="PTHR47926">
    <property type="entry name" value="PENTATRICOPEPTIDE REPEAT-CONTAINING PROTEIN"/>
    <property type="match status" value="1"/>
</dbReference>
<evidence type="ECO:0000256" key="1">
    <source>
        <dbReference type="ARBA" id="ARBA00022737"/>
    </source>
</evidence>
<organism evidence="5 6">
    <name type="scientific">Macleaya cordata</name>
    <name type="common">Five-seeded plume-poppy</name>
    <name type="synonym">Bocconia cordata</name>
    <dbReference type="NCBI Taxonomy" id="56857"/>
    <lineage>
        <taxon>Eukaryota</taxon>
        <taxon>Viridiplantae</taxon>
        <taxon>Streptophyta</taxon>
        <taxon>Embryophyta</taxon>
        <taxon>Tracheophyta</taxon>
        <taxon>Spermatophyta</taxon>
        <taxon>Magnoliopsida</taxon>
        <taxon>Ranunculales</taxon>
        <taxon>Papaveraceae</taxon>
        <taxon>Papaveroideae</taxon>
        <taxon>Macleaya</taxon>
    </lineage>
</organism>
<dbReference type="FunFam" id="1.25.40.10:FF:000031">
    <property type="entry name" value="Pentatricopeptide repeat-containing protein mitochondrial"/>
    <property type="match status" value="1"/>
</dbReference>
<protein>
    <submittedName>
        <fullName evidence="5">Pentatricopeptide repeat</fullName>
    </submittedName>
</protein>
<dbReference type="InterPro" id="IPR026960">
    <property type="entry name" value="RVT-Znf"/>
</dbReference>
<dbReference type="Pfam" id="PF01535">
    <property type="entry name" value="PPR"/>
    <property type="match status" value="7"/>
</dbReference>
<dbReference type="FunFam" id="1.25.40.10:FF:000361">
    <property type="entry name" value="Pentatricopeptide repeat-containing protein chloroplastic"/>
    <property type="match status" value="1"/>
</dbReference>
<evidence type="ECO:0000259" key="4">
    <source>
        <dbReference type="Pfam" id="PF13966"/>
    </source>
</evidence>
<comment type="caution">
    <text evidence="5">The sequence shown here is derived from an EMBL/GenBank/DDBJ whole genome shotgun (WGS) entry which is preliminary data.</text>
</comment>
<accession>A0A200QKE9</accession>
<dbReference type="FunFam" id="1.25.40.10:FF:000344">
    <property type="entry name" value="Pentatricopeptide repeat-containing protein"/>
    <property type="match status" value="1"/>
</dbReference>
<feature type="repeat" description="PPR" evidence="3">
    <location>
        <begin position="752"/>
        <end position="786"/>
    </location>
</feature>
<dbReference type="GO" id="GO:0009451">
    <property type="term" value="P:RNA modification"/>
    <property type="evidence" value="ECO:0007669"/>
    <property type="project" value="InterPro"/>
</dbReference>
<dbReference type="PANTHER" id="PTHR47926:SF427">
    <property type="entry name" value="TETRATRICOPEPTIDE-LIKE HELICAL DOMAIN SUPERFAMILY"/>
    <property type="match status" value="1"/>
</dbReference>
<dbReference type="FunFam" id="1.25.40.10:FF:000280">
    <property type="entry name" value="Pentatricopeptide repeat-containing protein"/>
    <property type="match status" value="1"/>
</dbReference>
<reference evidence="5 6" key="1">
    <citation type="journal article" date="2017" name="Mol. Plant">
        <title>The Genome of Medicinal Plant Macleaya cordata Provides New Insights into Benzylisoquinoline Alkaloids Metabolism.</title>
        <authorList>
            <person name="Liu X."/>
            <person name="Liu Y."/>
            <person name="Huang P."/>
            <person name="Ma Y."/>
            <person name="Qing Z."/>
            <person name="Tang Q."/>
            <person name="Cao H."/>
            <person name="Cheng P."/>
            <person name="Zheng Y."/>
            <person name="Yuan Z."/>
            <person name="Zhou Y."/>
            <person name="Liu J."/>
            <person name="Tang Z."/>
            <person name="Zhuo Y."/>
            <person name="Zhang Y."/>
            <person name="Yu L."/>
            <person name="Huang J."/>
            <person name="Yang P."/>
            <person name="Peng Q."/>
            <person name="Zhang J."/>
            <person name="Jiang W."/>
            <person name="Zhang Z."/>
            <person name="Lin K."/>
            <person name="Ro D.K."/>
            <person name="Chen X."/>
            <person name="Xiong X."/>
            <person name="Shang Y."/>
            <person name="Huang S."/>
            <person name="Zeng J."/>
        </authorList>
    </citation>
    <scope>NUCLEOTIDE SEQUENCE [LARGE SCALE GENOMIC DNA]</scope>
    <source>
        <strain evidence="6">cv. BLH2017</strain>
        <tissue evidence="5">Root</tissue>
    </source>
</reference>
<feature type="repeat" description="PPR" evidence="3">
    <location>
        <begin position="1089"/>
        <end position="1123"/>
    </location>
</feature>
<dbReference type="Pfam" id="PF13966">
    <property type="entry name" value="zf-RVT"/>
    <property type="match status" value="1"/>
</dbReference>
<feature type="repeat" description="PPR" evidence="3">
    <location>
        <begin position="822"/>
        <end position="856"/>
    </location>
</feature>
<dbReference type="FunFam" id="1.25.40.10:FF:000073">
    <property type="entry name" value="Pentatricopeptide repeat-containing protein chloroplastic"/>
    <property type="match status" value="1"/>
</dbReference>